<reference evidence="1 2" key="2">
    <citation type="submission" date="2023-11" db="EMBL/GenBank/DDBJ databases">
        <authorList>
            <person name="Lara A.C."/>
            <person name="Chronakova A."/>
        </authorList>
    </citation>
    <scope>NUCLEOTIDE SEQUENCE [LARGE SCALE GENOMIC DNA]</scope>
    <source>
        <strain evidence="1 2">BCCO 10_0856</strain>
    </source>
</reference>
<evidence type="ECO:0000313" key="2">
    <source>
        <dbReference type="Proteomes" id="UP001285521"/>
    </source>
</evidence>
<reference evidence="1 2" key="1">
    <citation type="submission" date="2023-11" db="EMBL/GenBank/DDBJ databases">
        <title>Lentzea sokolovensis, sp. nov., Lentzea kristufkii, sp. nov., and Lentzea miocenensis, sp. nov., rare actinobacteria from Sokolov Coal Basin, Miocene lacustrine sediment, Czech Republic.</title>
        <authorList>
            <person name="Lara A."/>
            <person name="Kotroba L."/>
            <person name="Nouioui I."/>
            <person name="Neumann-Schaal M."/>
            <person name="Mast Y."/>
            <person name="Chronakova A."/>
        </authorList>
    </citation>
    <scope>NUCLEOTIDE SEQUENCE [LARGE SCALE GENOMIC DNA]</scope>
    <source>
        <strain evidence="1 2">BCCO 10_0856</strain>
    </source>
</reference>
<dbReference type="EMBL" id="JAXAVW010000028">
    <property type="protein sequence ID" value="MDX8034552.1"/>
    <property type="molecule type" value="Genomic_DNA"/>
</dbReference>
<protein>
    <submittedName>
        <fullName evidence="1">Uncharacterized protein</fullName>
    </submittedName>
</protein>
<accession>A0ABU4T8Q4</accession>
<name>A0ABU4T8Q4_9PSEU</name>
<dbReference type="RefSeq" id="WP_319969574.1">
    <property type="nucleotide sequence ID" value="NZ_JAXAVW010000028.1"/>
</dbReference>
<keyword evidence="2" id="KW-1185">Reference proteome</keyword>
<proteinExistence type="predicted"/>
<comment type="caution">
    <text evidence="1">The sequence shown here is derived from an EMBL/GenBank/DDBJ whole genome shotgun (WGS) entry which is preliminary data.</text>
</comment>
<evidence type="ECO:0000313" key="1">
    <source>
        <dbReference type="EMBL" id="MDX8034552.1"/>
    </source>
</evidence>
<dbReference type="Proteomes" id="UP001285521">
    <property type="component" value="Unassembled WGS sequence"/>
</dbReference>
<sequence>MALVGADVDLQLKASRHADMRRISDEGERAMRANCLAPLMT</sequence>
<gene>
    <name evidence="1" type="ORF">SK803_30400</name>
</gene>
<organism evidence="1 2">
    <name type="scientific">Lentzea miocenica</name>
    <dbReference type="NCBI Taxonomy" id="3095431"/>
    <lineage>
        <taxon>Bacteria</taxon>
        <taxon>Bacillati</taxon>
        <taxon>Actinomycetota</taxon>
        <taxon>Actinomycetes</taxon>
        <taxon>Pseudonocardiales</taxon>
        <taxon>Pseudonocardiaceae</taxon>
        <taxon>Lentzea</taxon>
    </lineage>
</organism>